<protein>
    <submittedName>
        <fullName evidence="1">Uncharacterized protein</fullName>
    </submittedName>
</protein>
<dbReference type="InterPro" id="IPR029063">
    <property type="entry name" value="SAM-dependent_MTases_sf"/>
</dbReference>
<gene>
    <name evidence="1" type="ORF">MsAc7_02860</name>
</gene>
<evidence type="ECO:0000313" key="1">
    <source>
        <dbReference type="EMBL" id="WNY24761.1"/>
    </source>
</evidence>
<dbReference type="AlphaFoldDB" id="A0AA96V2D5"/>
<keyword evidence="2" id="KW-1185">Reference proteome</keyword>
<dbReference type="Proteomes" id="UP001303587">
    <property type="component" value="Chromosome"/>
</dbReference>
<name>A0AA96V2D5_9EURY</name>
<evidence type="ECO:0000313" key="2">
    <source>
        <dbReference type="Proteomes" id="UP001303587"/>
    </source>
</evidence>
<accession>A0AA96V2D5</accession>
<reference evidence="1 2" key="1">
    <citation type="submission" date="2023-07" db="EMBL/GenBank/DDBJ databases">
        <title>Closed genoem sequence of Methanosarcinaceae archaeon Ac7.</title>
        <authorList>
            <person name="Poehlein A."/>
            <person name="Protasov E."/>
            <person name="Platt K."/>
            <person name="Reeh H."/>
            <person name="Daniel R."/>
            <person name="Brune A."/>
        </authorList>
    </citation>
    <scope>NUCLEOTIDE SEQUENCE [LARGE SCALE GENOMIC DNA]</scope>
    <source>
        <strain evidence="1 2">Ac7</strain>
    </source>
</reference>
<organism evidence="1 2">
    <name type="scientific">Methanolapillus millepedarum</name>
    <dbReference type="NCBI Taxonomy" id="3028296"/>
    <lineage>
        <taxon>Archaea</taxon>
        <taxon>Methanobacteriati</taxon>
        <taxon>Methanobacteriota</taxon>
        <taxon>Stenosarchaea group</taxon>
        <taxon>Methanomicrobia</taxon>
        <taxon>Methanosarcinales</taxon>
        <taxon>Methanosarcinaceae</taxon>
        <taxon>Methanolapillus</taxon>
    </lineage>
</organism>
<dbReference type="EMBL" id="CP131060">
    <property type="protein sequence ID" value="WNY24761.1"/>
    <property type="molecule type" value="Genomic_DNA"/>
</dbReference>
<proteinExistence type="predicted"/>
<dbReference type="Gene3D" id="3.40.50.150">
    <property type="entry name" value="Vaccinia Virus protein VP39"/>
    <property type="match status" value="1"/>
</dbReference>
<sequence>MISRLDHVDCAFVGGTKNITAVLDKLVEKGARSIIVNAVRIETVVRVIEHMKKLGIYDETVHIIASKSEELTGETMFKPENPVYIMCAKRKE</sequence>